<feature type="transmembrane region" description="Helical" evidence="1">
    <location>
        <begin position="20"/>
        <end position="40"/>
    </location>
</feature>
<name>Q2W5T2_PARM1</name>
<dbReference type="EMBL" id="AP007255">
    <property type="protein sequence ID" value="BAE50793.1"/>
    <property type="molecule type" value="Genomic_DNA"/>
</dbReference>
<proteinExistence type="predicted"/>
<organism evidence="2 3">
    <name type="scientific">Paramagnetospirillum magneticum (strain ATCC 700264 / AMB-1)</name>
    <name type="common">Magnetospirillum magneticum</name>
    <dbReference type="NCBI Taxonomy" id="342108"/>
    <lineage>
        <taxon>Bacteria</taxon>
        <taxon>Pseudomonadati</taxon>
        <taxon>Pseudomonadota</taxon>
        <taxon>Alphaproteobacteria</taxon>
        <taxon>Rhodospirillales</taxon>
        <taxon>Magnetospirillaceae</taxon>
        <taxon>Paramagnetospirillum</taxon>
    </lineage>
</organism>
<sequence length="136" mass="14996">MRIRQSSALPLSAQHWRYCLLILAVLLVPLYIWLAGLGYGTNIDSYAILRSWQRMADSGWYRPSRGQGYPLPELAIGFLASLGGSQASNALSVILALASLGLGYDLLRRSEAPGALPATVFVMANPHWMIRRHDLT</sequence>
<accession>Q2W5T2</accession>
<keyword evidence="1" id="KW-1133">Transmembrane helix</keyword>
<keyword evidence="1" id="KW-0812">Transmembrane</keyword>
<evidence type="ECO:0000313" key="3">
    <source>
        <dbReference type="Proteomes" id="UP000007058"/>
    </source>
</evidence>
<evidence type="ECO:0000313" key="2">
    <source>
        <dbReference type="EMBL" id="BAE50793.1"/>
    </source>
</evidence>
<evidence type="ECO:0008006" key="4">
    <source>
        <dbReference type="Google" id="ProtNLM"/>
    </source>
</evidence>
<dbReference type="RefSeq" id="WP_011384392.1">
    <property type="nucleotide sequence ID" value="NC_007626.1"/>
</dbReference>
<dbReference type="Proteomes" id="UP000007058">
    <property type="component" value="Chromosome"/>
</dbReference>
<protein>
    <recommendedName>
        <fullName evidence="4">Glycosyltransferase RgtA/B/C/D-like domain-containing protein</fullName>
    </recommendedName>
</protein>
<gene>
    <name evidence="2" type="ordered locus">amb1989</name>
</gene>
<reference evidence="2 3" key="1">
    <citation type="journal article" date="2005" name="DNA Res.">
        <title>Complete genome sequence of the facultative anaerobic magnetotactic bacterium Magnetospirillum sp. strain AMB-1.</title>
        <authorList>
            <person name="Matsunaga T."/>
            <person name="Okamura Y."/>
            <person name="Fukuda Y."/>
            <person name="Wahyudi A.T."/>
            <person name="Murase Y."/>
            <person name="Takeyama H."/>
        </authorList>
    </citation>
    <scope>NUCLEOTIDE SEQUENCE [LARGE SCALE GENOMIC DNA]</scope>
    <source>
        <strain evidence="3">ATCC 700264 / AMB-1</strain>
    </source>
</reference>
<dbReference type="AlphaFoldDB" id="Q2W5T2"/>
<dbReference type="HOGENOM" id="CLU_1872927_0_0_5"/>
<dbReference type="STRING" id="342108.amb1989"/>
<evidence type="ECO:0000256" key="1">
    <source>
        <dbReference type="SAM" id="Phobius"/>
    </source>
</evidence>
<keyword evidence="3" id="KW-1185">Reference proteome</keyword>
<dbReference type="KEGG" id="mag:amb1989"/>
<keyword evidence="1" id="KW-0472">Membrane</keyword>